<dbReference type="EMBL" id="BPVZ01001722">
    <property type="protein sequence ID" value="GKV53700.1"/>
    <property type="molecule type" value="Genomic_DNA"/>
</dbReference>
<organism evidence="2 3">
    <name type="scientific">Rubroshorea leprosula</name>
    <dbReference type="NCBI Taxonomy" id="152421"/>
    <lineage>
        <taxon>Eukaryota</taxon>
        <taxon>Viridiplantae</taxon>
        <taxon>Streptophyta</taxon>
        <taxon>Embryophyta</taxon>
        <taxon>Tracheophyta</taxon>
        <taxon>Spermatophyta</taxon>
        <taxon>Magnoliopsida</taxon>
        <taxon>eudicotyledons</taxon>
        <taxon>Gunneridae</taxon>
        <taxon>Pentapetalae</taxon>
        <taxon>rosids</taxon>
        <taxon>malvids</taxon>
        <taxon>Malvales</taxon>
        <taxon>Dipterocarpaceae</taxon>
        <taxon>Rubroshorea</taxon>
    </lineage>
</organism>
<dbReference type="AlphaFoldDB" id="A0AAV5MUN6"/>
<proteinExistence type="predicted"/>
<keyword evidence="3" id="KW-1185">Reference proteome</keyword>
<reference evidence="2 3" key="1">
    <citation type="journal article" date="2021" name="Commun. Biol.">
        <title>The genome of Shorea leprosula (Dipterocarpaceae) highlights the ecological relevance of drought in aseasonal tropical rainforests.</title>
        <authorList>
            <person name="Ng K.K.S."/>
            <person name="Kobayashi M.J."/>
            <person name="Fawcett J.A."/>
            <person name="Hatakeyama M."/>
            <person name="Paape T."/>
            <person name="Ng C.H."/>
            <person name="Ang C.C."/>
            <person name="Tnah L.H."/>
            <person name="Lee C.T."/>
            <person name="Nishiyama T."/>
            <person name="Sese J."/>
            <person name="O'Brien M.J."/>
            <person name="Copetti D."/>
            <person name="Mohd Noor M.I."/>
            <person name="Ong R.C."/>
            <person name="Putra M."/>
            <person name="Sireger I.Z."/>
            <person name="Indrioko S."/>
            <person name="Kosugi Y."/>
            <person name="Izuno A."/>
            <person name="Isagi Y."/>
            <person name="Lee S.L."/>
            <person name="Shimizu K.K."/>
        </authorList>
    </citation>
    <scope>NUCLEOTIDE SEQUENCE [LARGE SCALE GENOMIC DNA]</scope>
    <source>
        <strain evidence="2">214</strain>
    </source>
</reference>
<accession>A0AAV5MUN6</accession>
<name>A0AAV5MUN6_9ROSI</name>
<evidence type="ECO:0000313" key="2">
    <source>
        <dbReference type="EMBL" id="GKV53700.1"/>
    </source>
</evidence>
<evidence type="ECO:0000313" key="3">
    <source>
        <dbReference type="Proteomes" id="UP001054252"/>
    </source>
</evidence>
<dbReference type="Proteomes" id="UP001054252">
    <property type="component" value="Unassembled WGS sequence"/>
</dbReference>
<feature type="region of interest" description="Disordered" evidence="1">
    <location>
        <begin position="1"/>
        <end position="59"/>
    </location>
</feature>
<gene>
    <name evidence="2" type="ORF">SLEP1_g60217</name>
</gene>
<sequence>MGESLEHNPAPGRRHHVDRPGGRSRQPNHCLFSVGAAEKSRRMGLRPTSSSKNPLIKIK</sequence>
<evidence type="ECO:0000256" key="1">
    <source>
        <dbReference type="SAM" id="MobiDB-lite"/>
    </source>
</evidence>
<comment type="caution">
    <text evidence="2">The sequence shown here is derived from an EMBL/GenBank/DDBJ whole genome shotgun (WGS) entry which is preliminary data.</text>
</comment>
<protein>
    <submittedName>
        <fullName evidence="2">Uncharacterized protein</fullName>
    </submittedName>
</protein>